<evidence type="ECO:0000256" key="4">
    <source>
        <dbReference type="ARBA" id="ARBA00022692"/>
    </source>
</evidence>
<name>A0A3B0XII9_9ZZZZ</name>
<feature type="transmembrane region" description="Helical" evidence="7">
    <location>
        <begin position="45"/>
        <end position="67"/>
    </location>
</feature>
<evidence type="ECO:0000256" key="6">
    <source>
        <dbReference type="ARBA" id="ARBA00023136"/>
    </source>
</evidence>
<proteinExistence type="predicted"/>
<dbReference type="PANTHER" id="PTHR22926:SF3">
    <property type="entry name" value="UNDECAPRENYL-PHOSPHATE ALPHA-N-ACETYLGLUCOSAMINYL 1-PHOSPHATE TRANSFERASE"/>
    <property type="match status" value="1"/>
</dbReference>
<dbReference type="Pfam" id="PF00953">
    <property type="entry name" value="Glycos_transf_4"/>
    <property type="match status" value="1"/>
</dbReference>
<protein>
    <submittedName>
        <fullName evidence="8">Undecaprenyl-phosphate N-acetylglucosaminyl 1-phosphate transferase</fullName>
        <ecNumber evidence="8">2.7.8.-</ecNumber>
    </submittedName>
</protein>
<evidence type="ECO:0000256" key="2">
    <source>
        <dbReference type="ARBA" id="ARBA00022475"/>
    </source>
</evidence>
<accession>A0A3B0XII9</accession>
<evidence type="ECO:0000313" key="8">
    <source>
        <dbReference type="EMBL" id="VAW61499.1"/>
    </source>
</evidence>
<reference evidence="8" key="1">
    <citation type="submission" date="2018-06" db="EMBL/GenBank/DDBJ databases">
        <authorList>
            <person name="Zhirakovskaya E."/>
        </authorList>
    </citation>
    <scope>NUCLEOTIDE SEQUENCE</scope>
</reference>
<keyword evidence="4 7" id="KW-0812">Transmembrane</keyword>
<feature type="transmembrane region" description="Helical" evidence="7">
    <location>
        <begin position="156"/>
        <end position="172"/>
    </location>
</feature>
<dbReference type="CDD" id="cd06853">
    <property type="entry name" value="GT_WecA_like"/>
    <property type="match status" value="1"/>
</dbReference>
<feature type="transmembrane region" description="Helical" evidence="7">
    <location>
        <begin position="278"/>
        <end position="299"/>
    </location>
</feature>
<dbReference type="AlphaFoldDB" id="A0A3B0XII9"/>
<dbReference type="InterPro" id="IPR000715">
    <property type="entry name" value="Glycosyl_transferase_4"/>
</dbReference>
<dbReference type="EMBL" id="UOFG01000148">
    <property type="protein sequence ID" value="VAW61499.1"/>
    <property type="molecule type" value="Genomic_DNA"/>
</dbReference>
<feature type="transmembrane region" description="Helical" evidence="7">
    <location>
        <begin position="107"/>
        <end position="125"/>
    </location>
</feature>
<evidence type="ECO:0000256" key="3">
    <source>
        <dbReference type="ARBA" id="ARBA00022679"/>
    </source>
</evidence>
<dbReference type="GO" id="GO:0009103">
    <property type="term" value="P:lipopolysaccharide biosynthetic process"/>
    <property type="evidence" value="ECO:0007669"/>
    <property type="project" value="TreeGrafter"/>
</dbReference>
<feature type="transmembrane region" description="Helical" evidence="7">
    <location>
        <begin position="228"/>
        <end position="250"/>
    </location>
</feature>
<sequence length="336" mass="37223">MNTILISALGFPFLILVTYLVKSQAIRSGIVNAPNAIIPQHTKPIAYLGGVAIAINFFILVFVSWFLSNSDLLMGYSNGLSIALFMSLFLILGTYDDLRPLSALKKITVQFVFATLYIYTVPPIVITDIYWLDFSICTFWILLVINAFNFTDVMDGLVGGLSIVLFSLLAIIDTSHSVLYISLAISILAFEIFNAPPASIFLGDAGSHFLGFAAAISTLELVNQHSISGIPMMLLAVCLPLFELFFITSVRIKKGLPWWKGSPDHMALRLQHSGLNKWNTNIIIWILAALSSLACYFLINSSILTQAILTFSVFLLMLLFSRILLRWNVPDKRVTG</sequence>
<organism evidence="8">
    <name type="scientific">hydrothermal vent metagenome</name>
    <dbReference type="NCBI Taxonomy" id="652676"/>
    <lineage>
        <taxon>unclassified sequences</taxon>
        <taxon>metagenomes</taxon>
        <taxon>ecological metagenomes</taxon>
    </lineage>
</organism>
<dbReference type="PANTHER" id="PTHR22926">
    <property type="entry name" value="PHOSPHO-N-ACETYLMURAMOYL-PENTAPEPTIDE-TRANSFERASE"/>
    <property type="match status" value="1"/>
</dbReference>
<keyword evidence="2" id="KW-1003">Cell membrane</keyword>
<evidence type="ECO:0000256" key="7">
    <source>
        <dbReference type="SAM" id="Phobius"/>
    </source>
</evidence>
<gene>
    <name evidence="8" type="ORF">MNBD_GAMMA11-2529</name>
</gene>
<feature type="transmembrane region" description="Helical" evidence="7">
    <location>
        <begin position="178"/>
        <end position="194"/>
    </location>
</feature>
<feature type="transmembrane region" description="Helical" evidence="7">
    <location>
        <begin position="73"/>
        <end position="95"/>
    </location>
</feature>
<feature type="transmembrane region" description="Helical" evidence="7">
    <location>
        <begin position="6"/>
        <end position="25"/>
    </location>
</feature>
<dbReference type="EC" id="2.7.8.-" evidence="8"/>
<dbReference type="GO" id="GO:0005886">
    <property type="term" value="C:plasma membrane"/>
    <property type="evidence" value="ECO:0007669"/>
    <property type="project" value="UniProtKB-SubCell"/>
</dbReference>
<keyword evidence="3 8" id="KW-0808">Transferase</keyword>
<dbReference type="GO" id="GO:0016780">
    <property type="term" value="F:phosphotransferase activity, for other substituted phosphate groups"/>
    <property type="evidence" value="ECO:0007669"/>
    <property type="project" value="InterPro"/>
</dbReference>
<dbReference type="GO" id="GO:0071555">
    <property type="term" value="P:cell wall organization"/>
    <property type="evidence" value="ECO:0007669"/>
    <property type="project" value="TreeGrafter"/>
</dbReference>
<keyword evidence="5 7" id="KW-1133">Transmembrane helix</keyword>
<evidence type="ECO:0000256" key="1">
    <source>
        <dbReference type="ARBA" id="ARBA00004651"/>
    </source>
</evidence>
<keyword evidence="6 7" id="KW-0472">Membrane</keyword>
<dbReference type="GO" id="GO:0044038">
    <property type="term" value="P:cell wall macromolecule biosynthetic process"/>
    <property type="evidence" value="ECO:0007669"/>
    <property type="project" value="TreeGrafter"/>
</dbReference>
<evidence type="ECO:0000256" key="5">
    <source>
        <dbReference type="ARBA" id="ARBA00022989"/>
    </source>
</evidence>
<comment type="subcellular location">
    <subcellularLocation>
        <location evidence="1">Cell membrane</location>
        <topology evidence="1">Multi-pass membrane protein</topology>
    </subcellularLocation>
</comment>
<feature type="transmembrane region" description="Helical" evidence="7">
    <location>
        <begin position="305"/>
        <end position="325"/>
    </location>
</feature>